<evidence type="ECO:0000313" key="3">
    <source>
        <dbReference type="Proteomes" id="UP001153076"/>
    </source>
</evidence>
<organism evidence="2 3">
    <name type="scientific">Carnegiea gigantea</name>
    <dbReference type="NCBI Taxonomy" id="171969"/>
    <lineage>
        <taxon>Eukaryota</taxon>
        <taxon>Viridiplantae</taxon>
        <taxon>Streptophyta</taxon>
        <taxon>Embryophyta</taxon>
        <taxon>Tracheophyta</taxon>
        <taxon>Spermatophyta</taxon>
        <taxon>Magnoliopsida</taxon>
        <taxon>eudicotyledons</taxon>
        <taxon>Gunneridae</taxon>
        <taxon>Pentapetalae</taxon>
        <taxon>Caryophyllales</taxon>
        <taxon>Cactineae</taxon>
        <taxon>Cactaceae</taxon>
        <taxon>Cactoideae</taxon>
        <taxon>Echinocereeae</taxon>
        <taxon>Carnegiea</taxon>
    </lineage>
</organism>
<gene>
    <name evidence="2" type="ORF">Cgig2_015988</name>
</gene>
<proteinExistence type="predicted"/>
<dbReference type="PANTHER" id="PTHR33566">
    <property type="entry name" value="EN/SPM-LIKE TRANSPOSON-RELATED"/>
    <property type="match status" value="1"/>
</dbReference>
<keyword evidence="1" id="KW-0175">Coiled coil</keyword>
<dbReference type="AlphaFoldDB" id="A0A9Q1QKZ7"/>
<protein>
    <submittedName>
        <fullName evidence="2">Uncharacterized protein</fullName>
    </submittedName>
</protein>
<dbReference type="Proteomes" id="UP001153076">
    <property type="component" value="Unassembled WGS sequence"/>
</dbReference>
<reference evidence="2" key="1">
    <citation type="submission" date="2022-04" db="EMBL/GenBank/DDBJ databases">
        <title>Carnegiea gigantea Genome sequencing and assembly v2.</title>
        <authorList>
            <person name="Copetti D."/>
            <person name="Sanderson M.J."/>
            <person name="Burquez A."/>
            <person name="Wojciechowski M.F."/>
        </authorList>
    </citation>
    <scope>NUCLEOTIDE SEQUENCE</scope>
    <source>
        <strain evidence="2">SGP5-SGP5p</strain>
        <tissue evidence="2">Aerial part</tissue>
    </source>
</reference>
<keyword evidence="3" id="KW-1185">Reference proteome</keyword>
<feature type="coiled-coil region" evidence="1">
    <location>
        <begin position="175"/>
        <end position="209"/>
    </location>
</feature>
<comment type="caution">
    <text evidence="2">The sequence shown here is derived from an EMBL/GenBank/DDBJ whole genome shotgun (WGS) entry which is preliminary data.</text>
</comment>
<evidence type="ECO:0000313" key="2">
    <source>
        <dbReference type="EMBL" id="KAJ8446217.1"/>
    </source>
</evidence>
<sequence length="377" mass="42760">MQTPAVSSSPQASCRPFFLNIECSKCHLVCHWGGDIVEEPGGVNYKGGEVRVLLANNQMRFSELVRKIYELLEIDQTCVDLKLKMRVPTAGSYTAVPLHDDNSLNTMWSCVAQLSKFFIELYIEQVAITAKVSATTDTPVLNRVDVNKAFVNAKKEVTNVAPPYVKSLMSNSKVALKLQDELEKIGSKMKQHEDNLKFLRTQKSQLDDAILDLQVFLGKLLSSNTFQDEDADNSHVQSEEEAVQQILKHGNSAAAIFYQLKTHHASQLSNLTWCLDVLGVVATLGKVDDDNLSREDVDVRFPKHSVRSDLPDNYYELENQMKQKKWERERILEDMRREQALLDIEKYNFSVRKQDLIKLLADSSSYITQEGQDIARS</sequence>
<dbReference type="OrthoDB" id="1735727at2759"/>
<accession>A0A9Q1QKZ7</accession>
<dbReference type="EMBL" id="JAKOGI010000058">
    <property type="protein sequence ID" value="KAJ8446217.1"/>
    <property type="molecule type" value="Genomic_DNA"/>
</dbReference>
<dbReference type="PANTHER" id="PTHR33566:SF6">
    <property type="entry name" value="PROTEIN DEFECTIVE IN MERISTEM SILENCING 3"/>
    <property type="match status" value="1"/>
</dbReference>
<evidence type="ECO:0000256" key="1">
    <source>
        <dbReference type="SAM" id="Coils"/>
    </source>
</evidence>
<name>A0A9Q1QKZ7_9CARY</name>